<comment type="caution">
    <text evidence="7">The sequence shown here is derived from an EMBL/GenBank/DDBJ whole genome shotgun (WGS) entry which is preliminary data.</text>
</comment>
<evidence type="ECO:0000259" key="6">
    <source>
        <dbReference type="PROSITE" id="PS52012"/>
    </source>
</evidence>
<evidence type="ECO:0000256" key="4">
    <source>
        <dbReference type="ARBA" id="ARBA00023157"/>
    </source>
</evidence>
<comment type="subcellular location">
    <subcellularLocation>
        <location evidence="1">Secreted</location>
    </subcellularLocation>
</comment>
<dbReference type="EMBL" id="AVOT02025178">
    <property type="protein sequence ID" value="MBW0516320.1"/>
    <property type="molecule type" value="Genomic_DNA"/>
</dbReference>
<proteinExistence type="predicted"/>
<feature type="compositionally biased region" description="Low complexity" evidence="5">
    <location>
        <begin position="111"/>
        <end position="129"/>
    </location>
</feature>
<keyword evidence="4" id="KW-1015">Disulfide bond</keyword>
<dbReference type="AlphaFoldDB" id="A0A9Q3EBY4"/>
<dbReference type="PROSITE" id="PS52012">
    <property type="entry name" value="CFEM"/>
    <property type="match status" value="1"/>
</dbReference>
<feature type="compositionally biased region" description="Polar residues" evidence="5">
    <location>
        <begin position="130"/>
        <end position="173"/>
    </location>
</feature>
<evidence type="ECO:0000256" key="3">
    <source>
        <dbReference type="ARBA" id="ARBA00022729"/>
    </source>
</evidence>
<name>A0A9Q3EBY4_9BASI</name>
<protein>
    <recommendedName>
        <fullName evidence="6">CFEM domain-containing protein</fullName>
    </recommendedName>
</protein>
<organism evidence="7 8">
    <name type="scientific">Austropuccinia psidii MF-1</name>
    <dbReference type="NCBI Taxonomy" id="1389203"/>
    <lineage>
        <taxon>Eukaryota</taxon>
        <taxon>Fungi</taxon>
        <taxon>Dikarya</taxon>
        <taxon>Basidiomycota</taxon>
        <taxon>Pucciniomycotina</taxon>
        <taxon>Pucciniomycetes</taxon>
        <taxon>Pucciniales</taxon>
        <taxon>Sphaerophragmiaceae</taxon>
        <taxon>Austropuccinia</taxon>
    </lineage>
</organism>
<sequence length="198" mass="21976">MYSQHFLVTFSLLSTVILPSFFTIINSSPTIQPQNKRNNSQTILPTCAERCYQNISSSDHCQSDRACLCQEPRWRSDIEICFQTSCQSPTDFFNSILIHEENCDKLIESSHQPNDPTPTTNHQNQPTNHSAATNKSYSIHTSPTAGPVSQTNLSSTIPSKNQSIFADPPSTSGAVHTKSIYVTCFTTLLLTSLIFLSI</sequence>
<evidence type="ECO:0000256" key="5">
    <source>
        <dbReference type="SAM" id="MobiDB-lite"/>
    </source>
</evidence>
<keyword evidence="3" id="KW-0732">Signal</keyword>
<keyword evidence="2" id="KW-0964">Secreted</keyword>
<evidence type="ECO:0000256" key="2">
    <source>
        <dbReference type="ARBA" id="ARBA00022525"/>
    </source>
</evidence>
<keyword evidence="8" id="KW-1185">Reference proteome</keyword>
<accession>A0A9Q3EBY4</accession>
<feature type="region of interest" description="Disordered" evidence="5">
    <location>
        <begin position="108"/>
        <end position="173"/>
    </location>
</feature>
<feature type="domain" description="CFEM" evidence="6">
    <location>
        <begin position="17"/>
        <end position="132"/>
    </location>
</feature>
<dbReference type="Proteomes" id="UP000765509">
    <property type="component" value="Unassembled WGS sequence"/>
</dbReference>
<evidence type="ECO:0000313" key="7">
    <source>
        <dbReference type="EMBL" id="MBW0516320.1"/>
    </source>
</evidence>
<evidence type="ECO:0000313" key="8">
    <source>
        <dbReference type="Proteomes" id="UP000765509"/>
    </source>
</evidence>
<gene>
    <name evidence="7" type="ORF">O181_056035</name>
</gene>
<dbReference type="Pfam" id="PF05730">
    <property type="entry name" value="CFEM"/>
    <property type="match status" value="1"/>
</dbReference>
<dbReference type="GO" id="GO:0005576">
    <property type="term" value="C:extracellular region"/>
    <property type="evidence" value="ECO:0007669"/>
    <property type="project" value="UniProtKB-SubCell"/>
</dbReference>
<dbReference type="InterPro" id="IPR008427">
    <property type="entry name" value="Extracellular_membr_CFEM_dom"/>
</dbReference>
<reference evidence="7" key="1">
    <citation type="submission" date="2021-03" db="EMBL/GenBank/DDBJ databases">
        <title>Draft genome sequence of rust myrtle Austropuccinia psidii MF-1, a brazilian biotype.</title>
        <authorList>
            <person name="Quecine M.C."/>
            <person name="Pachon D.M.R."/>
            <person name="Bonatelli M.L."/>
            <person name="Correr F.H."/>
            <person name="Franceschini L.M."/>
            <person name="Leite T.F."/>
            <person name="Margarido G.R.A."/>
            <person name="Almeida C.A."/>
            <person name="Ferrarezi J.A."/>
            <person name="Labate C.A."/>
        </authorList>
    </citation>
    <scope>NUCLEOTIDE SEQUENCE</scope>
    <source>
        <strain evidence="7">MF-1</strain>
    </source>
</reference>
<evidence type="ECO:0000256" key="1">
    <source>
        <dbReference type="ARBA" id="ARBA00004613"/>
    </source>
</evidence>